<dbReference type="GO" id="GO:0046474">
    <property type="term" value="P:glycerophospholipid biosynthetic process"/>
    <property type="evidence" value="ECO:0007669"/>
    <property type="project" value="UniProtKB-UniRule"/>
</dbReference>
<feature type="binding site" evidence="9">
    <location>
        <begin position="223"/>
        <end position="224"/>
    </location>
    <ligand>
        <name>sn-glycerol 1-phosphate</name>
        <dbReference type="ChEBI" id="CHEBI:57685"/>
    </ligand>
</feature>
<dbReference type="InterPro" id="IPR010946">
    <property type="entry name" value="GGGP_synth"/>
</dbReference>
<dbReference type="SUPFAM" id="SSF51395">
    <property type="entry name" value="FMN-linked oxidoreductases"/>
    <property type="match status" value="1"/>
</dbReference>
<dbReference type="GO" id="GO:0005737">
    <property type="term" value="C:cytoplasm"/>
    <property type="evidence" value="ECO:0007669"/>
    <property type="project" value="InterPro"/>
</dbReference>
<dbReference type="PANTHER" id="PTHR21235:SF22">
    <property type="entry name" value="GERANYLGERANYLGLYCERYL PHOSPHATE SYNTHASE"/>
    <property type="match status" value="1"/>
</dbReference>
<comment type="caution">
    <text evidence="9">Lacks conserved residue(s) required for the propagation of feature annotation.</text>
</comment>
<keyword evidence="7 9" id="KW-1208">Phospholipid metabolism</keyword>
<reference evidence="10 11" key="1">
    <citation type="submission" date="2017-05" db="EMBL/GenBank/DDBJ databases">
        <authorList>
            <person name="Varghese N."/>
            <person name="Submissions S."/>
        </authorList>
    </citation>
    <scope>NUCLEOTIDE SEQUENCE [LARGE SCALE GENOMIC DNA]</scope>
    <source>
        <strain evidence="10 11">DSM 27040</strain>
    </source>
</reference>
<dbReference type="RefSeq" id="WP_142532760.1">
    <property type="nucleotide sequence ID" value="NZ_FXTB01000003.1"/>
</dbReference>
<dbReference type="InterPro" id="IPR008205">
    <property type="entry name" value="GGGP_HepGP_synthase"/>
</dbReference>
<dbReference type="EC" id="2.5.1.41" evidence="9"/>
<evidence type="ECO:0000256" key="8">
    <source>
        <dbReference type="ARBA" id="ARBA00047288"/>
    </source>
</evidence>
<keyword evidence="2 9" id="KW-0808">Transferase</keyword>
<evidence type="ECO:0000256" key="6">
    <source>
        <dbReference type="ARBA" id="ARBA00023209"/>
    </source>
</evidence>
<evidence type="ECO:0000256" key="7">
    <source>
        <dbReference type="ARBA" id="ARBA00023264"/>
    </source>
</evidence>
<evidence type="ECO:0000256" key="9">
    <source>
        <dbReference type="HAMAP-Rule" id="MF_00112"/>
    </source>
</evidence>
<dbReference type="GO" id="GO:0000107">
    <property type="term" value="F:imidazoleglycerol-phosphate synthase activity"/>
    <property type="evidence" value="ECO:0007669"/>
    <property type="project" value="TreeGrafter"/>
</dbReference>
<keyword evidence="1 9" id="KW-0444">Lipid biosynthesis</keyword>
<dbReference type="Pfam" id="PF01884">
    <property type="entry name" value="PcrB"/>
    <property type="match status" value="1"/>
</dbReference>
<dbReference type="NCBIfam" id="TIGR01769">
    <property type="entry name" value="GGGP"/>
    <property type="match status" value="1"/>
</dbReference>
<sequence length="243" mass="25809">MILSSIQRRTNSGKKTFAVLIDPDKFPHENIIRIITAMESASPDIILVGGSLVAGKVDAVVKVLKESMTIPVVLFPGSLLQLSPNADGILFLSLISGRNPELLIGNHVASAPFLKTSGIEVISTGYILIEGGTATSVEYMSQTRPIPANKTEIAVATAMAGEMLGKKLIYLEAGSGAREHVPQEMISAVKKNIEVPLIVGGGLDTAQKVEDACQAGADVIVVGNAFEKDMGLLHHFKRIIHSF</sequence>
<keyword evidence="4 9" id="KW-0460">Magnesium</keyword>
<comment type="catalytic activity">
    <reaction evidence="8 9">
        <text>sn-glycerol 1-phosphate + (2E,6E,10E)-geranylgeranyl diphosphate = sn-3-O-(geranylgeranyl)glycerol 1-phosphate + diphosphate</text>
        <dbReference type="Rhea" id="RHEA:23404"/>
        <dbReference type="ChEBI" id="CHEBI:33019"/>
        <dbReference type="ChEBI" id="CHEBI:57677"/>
        <dbReference type="ChEBI" id="CHEBI:57685"/>
        <dbReference type="ChEBI" id="CHEBI:58756"/>
        <dbReference type="EC" id="2.5.1.41"/>
    </reaction>
</comment>
<dbReference type="InterPro" id="IPR038597">
    <property type="entry name" value="GGGP/HepGP_synthase_sf"/>
</dbReference>
<dbReference type="NCBIfam" id="NF003198">
    <property type="entry name" value="PRK04169.1-2"/>
    <property type="match status" value="1"/>
</dbReference>
<feature type="binding site" evidence="9">
    <location>
        <begin position="201"/>
        <end position="202"/>
    </location>
    <ligand>
        <name>sn-glycerol 1-phosphate</name>
        <dbReference type="ChEBI" id="CHEBI:57685"/>
    </ligand>
</feature>
<dbReference type="OrthoDB" id="9807235at2"/>
<dbReference type="NCBIfam" id="TIGR01768">
    <property type="entry name" value="GGGP-family"/>
    <property type="match status" value="1"/>
</dbReference>
<dbReference type="GO" id="GO:0000287">
    <property type="term" value="F:magnesium ion binding"/>
    <property type="evidence" value="ECO:0007669"/>
    <property type="project" value="UniProtKB-UniRule"/>
</dbReference>
<dbReference type="EMBL" id="FXTB01000003">
    <property type="protein sequence ID" value="SMO57640.1"/>
    <property type="molecule type" value="Genomic_DNA"/>
</dbReference>
<evidence type="ECO:0000313" key="11">
    <source>
        <dbReference type="Proteomes" id="UP000319040"/>
    </source>
</evidence>
<evidence type="ECO:0000313" key="10">
    <source>
        <dbReference type="EMBL" id="SMO57640.1"/>
    </source>
</evidence>
<evidence type="ECO:0000256" key="1">
    <source>
        <dbReference type="ARBA" id="ARBA00022516"/>
    </source>
</evidence>
<dbReference type="HAMAP" id="MF_00112">
    <property type="entry name" value="GGGP_HepGP_synthase"/>
    <property type="match status" value="1"/>
</dbReference>
<dbReference type="Proteomes" id="UP000319040">
    <property type="component" value="Unassembled WGS sequence"/>
</dbReference>
<dbReference type="AlphaFoldDB" id="A0A521CFV3"/>
<feature type="binding site" evidence="9">
    <location>
        <begin position="170"/>
        <end position="176"/>
    </location>
    <ligand>
        <name>sn-glycerol 1-phosphate</name>
        <dbReference type="ChEBI" id="CHEBI:57685"/>
    </ligand>
</feature>
<dbReference type="GO" id="GO:0047294">
    <property type="term" value="F:phosphoglycerol geranylgeranyltransferase activity"/>
    <property type="evidence" value="ECO:0007669"/>
    <property type="project" value="UniProtKB-UniRule"/>
</dbReference>
<keyword evidence="6 9" id="KW-0594">Phospholipid biosynthesis</keyword>
<evidence type="ECO:0000256" key="3">
    <source>
        <dbReference type="ARBA" id="ARBA00022723"/>
    </source>
</evidence>
<name>A0A521CFV3_SACCC</name>
<gene>
    <name evidence="10" type="ORF">SAMN06265379_10332</name>
</gene>
<evidence type="ECO:0000256" key="4">
    <source>
        <dbReference type="ARBA" id="ARBA00022842"/>
    </source>
</evidence>
<comment type="similarity">
    <text evidence="9">Belongs to the GGGP/HepGP synthase family. Group II subfamily.</text>
</comment>
<keyword evidence="3 9" id="KW-0479">Metal-binding</keyword>
<dbReference type="PANTHER" id="PTHR21235">
    <property type="entry name" value="IMIDAZOLE GLYCEROL PHOSPHATE SYNTHASE SUBUNIT HISF/H IGP SYNTHASE SUBUNIT HISF/H"/>
    <property type="match status" value="1"/>
</dbReference>
<evidence type="ECO:0000256" key="5">
    <source>
        <dbReference type="ARBA" id="ARBA00023098"/>
    </source>
</evidence>
<protein>
    <recommendedName>
        <fullName evidence="9">Geranylgeranylglyceryl phosphate synthase</fullName>
        <shortName evidence="9">GGGP synthase</shortName>
        <shortName evidence="9">GGGPS</shortName>
        <ecNumber evidence="9">2.5.1.41</ecNumber>
    </recommendedName>
    <alternativeName>
        <fullName evidence="9">(S)-3-O-geranylgeranylglyceryl phosphate synthase</fullName>
    </alternativeName>
    <alternativeName>
        <fullName evidence="9">Phosphoglycerol geranylgeranyltransferase</fullName>
    </alternativeName>
</protein>
<comment type="cofactor">
    <cofactor evidence="9">
        <name>Mg(2+)</name>
        <dbReference type="ChEBI" id="CHEBI:18420"/>
    </cofactor>
</comment>
<feature type="binding site" evidence="9">
    <location>
        <position position="22"/>
    </location>
    <ligand>
        <name>Mg(2+)</name>
        <dbReference type="ChEBI" id="CHEBI:18420"/>
    </ligand>
</feature>
<feature type="binding site" evidence="9">
    <location>
        <position position="51"/>
    </location>
    <ligand>
        <name>Mg(2+)</name>
        <dbReference type="ChEBI" id="CHEBI:18420"/>
    </ligand>
</feature>
<evidence type="ECO:0000256" key="2">
    <source>
        <dbReference type="ARBA" id="ARBA00022679"/>
    </source>
</evidence>
<keyword evidence="5 9" id="KW-0443">Lipid metabolism</keyword>
<comment type="function">
    <text evidence="9">Prenyltransferase that catalyzes the transfer of the geranylgeranyl moiety of geranylgeranyl diphosphate (GGPP) to the C3 hydroxyl of sn-glycerol-1-phosphate (G1P).</text>
</comment>
<dbReference type="InterPro" id="IPR050064">
    <property type="entry name" value="IGPS_HisA/HisF"/>
</dbReference>
<dbReference type="CDD" id="cd02812">
    <property type="entry name" value="PcrB_like"/>
    <property type="match status" value="1"/>
</dbReference>
<accession>A0A521CFV3</accession>
<keyword evidence="11" id="KW-1185">Reference proteome</keyword>
<proteinExistence type="inferred from homology"/>
<organism evidence="10 11">
    <name type="scientific">Saccharicrinis carchari</name>
    <dbReference type="NCBI Taxonomy" id="1168039"/>
    <lineage>
        <taxon>Bacteria</taxon>
        <taxon>Pseudomonadati</taxon>
        <taxon>Bacteroidota</taxon>
        <taxon>Bacteroidia</taxon>
        <taxon>Marinilabiliales</taxon>
        <taxon>Marinilabiliaceae</taxon>
        <taxon>Saccharicrinis</taxon>
    </lineage>
</organism>
<dbReference type="Gene3D" id="3.20.20.390">
    <property type="entry name" value="FMN-linked oxidoreductases"/>
    <property type="match status" value="1"/>
</dbReference>